<dbReference type="AlphaFoldDB" id="A0A7J3SMI1"/>
<protein>
    <submittedName>
        <fullName evidence="1">Uncharacterized protein</fullName>
    </submittedName>
</protein>
<dbReference type="EMBL" id="DTLS01000180">
    <property type="protein sequence ID" value="HGZ60784.1"/>
    <property type="molecule type" value="Genomic_DNA"/>
</dbReference>
<reference evidence="1" key="1">
    <citation type="journal article" date="2020" name="mSystems">
        <title>Genome- and Community-Level Interaction Insights into Carbon Utilization and Element Cycling Functions of Hydrothermarchaeota in Hydrothermal Sediment.</title>
        <authorList>
            <person name="Zhou Z."/>
            <person name="Liu Y."/>
            <person name="Xu W."/>
            <person name="Pan J."/>
            <person name="Luo Z.H."/>
            <person name="Li M."/>
        </authorList>
    </citation>
    <scope>NUCLEOTIDE SEQUENCE [LARGE SCALE GENOMIC DNA]</scope>
    <source>
        <strain evidence="1">SpSt-885</strain>
    </source>
</reference>
<gene>
    <name evidence="1" type="ORF">ENW83_06280</name>
</gene>
<sequence>MTLQLLPGIVWALDEPDLALVRRWWDSLPPKAQNVFTVAGSWEELTEIITTYREQRFDETILRSGLSLEPQEQGRRVNVVVVGSFSEGRITWAEVEEKLQSLGAFLSLEHHRVLLHHTLPSIGRPPVQRDVDFSQLSTLRTLPWLLTRVVTGGFTLGDEEFFQYFSQLLDVLFLAERVGRQDSAYLVNSFFQLQPQPYYVCLAGFPRLSLEKLLEEIAASLAQAILHRAYNRHYEDMRPAIQAFERRLAKLGGEFLRGDRTATQVEDHLFSPPWLPLLSVAAILREVPDILERQAIHLRGEGTINSTPPSWWTNLWQKILACLGRDQPTVRNVPDQVQKDYLVNRFTRIIQVIKEMTIQAKEMQEKLDLPDHFIRVWSDELNDLVKRGIQEEWKGIELKNRLAIKIVRDVQDNFSNAISHWNLQGDRVREMARALEEGNLLRFSASLKGGLPVFPQAVVTSFNLGQQIRHGTNNVPSATLSFYSGRPPLIVAASQPVPIKNISF</sequence>
<organism evidence="1">
    <name type="scientific">Fervidicoccus fontis</name>
    <dbReference type="NCBI Taxonomy" id="683846"/>
    <lineage>
        <taxon>Archaea</taxon>
        <taxon>Thermoproteota</taxon>
        <taxon>Thermoprotei</taxon>
        <taxon>Fervidicoccales</taxon>
        <taxon>Fervidicoccaceae</taxon>
        <taxon>Fervidicoccus</taxon>
    </lineage>
</organism>
<accession>A0A7J3SMI1</accession>
<name>A0A7J3SMI1_9CREN</name>
<comment type="caution">
    <text evidence="1">The sequence shown here is derived from an EMBL/GenBank/DDBJ whole genome shotgun (WGS) entry which is preliminary data.</text>
</comment>
<evidence type="ECO:0000313" key="1">
    <source>
        <dbReference type="EMBL" id="HGZ60784.1"/>
    </source>
</evidence>
<proteinExistence type="predicted"/>